<comment type="subcellular location">
    <subcellularLocation>
        <location evidence="1">Membrane</location>
        <topology evidence="1">Multi-pass membrane protein</topology>
    </subcellularLocation>
</comment>
<evidence type="ECO:0000256" key="2">
    <source>
        <dbReference type="ARBA" id="ARBA00022692"/>
    </source>
</evidence>
<feature type="transmembrane region" description="Helical" evidence="6">
    <location>
        <begin position="238"/>
        <end position="259"/>
    </location>
</feature>
<feature type="transmembrane region" description="Helical" evidence="6">
    <location>
        <begin position="12"/>
        <end position="35"/>
    </location>
</feature>
<feature type="transmembrane region" description="Helical" evidence="6">
    <location>
        <begin position="41"/>
        <end position="60"/>
    </location>
</feature>
<sequence length="537" mass="58822">MQNQEHVSSPLKVAAVVCFYIVAALVMVLVNKALLNEAPELPFTLLCIQFAIAVLLMRLLSFCSETFIFPYKFEIPLLDRAALTKLMPLLCTGFIGLVFNTLCLAKVDATFFQIARGLLLPFTIVVSSLFTHKLPTRTVVLASSVVTVGFFIGSVESFARTKPDSLLALLYGIISCAVFALHTVLSKVATQKMRNSILVISFWGNFIMAGMTFPLIFLNGEIEMFRRRLANPIQDWTPFVVGCGITGVFGCLLGLANILSIKVTSPTSHMFSAAAKSVVQTLCGVLFFGDWIDVHRAAGIALITAGTIFYTWTQAQNQAAAEARANEYQPIPMADDLEKQVVPLVDDDEDEEQEVEVLFDDGRDGDGQERDSEEEGVSGEDSEHLPLVEKKPRDKVTTMAVLECERCGNTQGLMAERPIERDALGRVVREGIMWFDPNTGRCVRDEHEHNDAPRYHMCFSCRQRRMWAYSSEPANSSAWVPATARRAEDTAAAIAAGLEEAPTPVWKAGLAGVAARATGRRVLSNADVVGVVKAATA</sequence>
<dbReference type="Pfam" id="PF03151">
    <property type="entry name" value="TPT"/>
    <property type="match status" value="1"/>
</dbReference>
<keyword evidence="4 6" id="KW-0472">Membrane</keyword>
<evidence type="ECO:0000256" key="4">
    <source>
        <dbReference type="ARBA" id="ARBA00023136"/>
    </source>
</evidence>
<feature type="transmembrane region" description="Helical" evidence="6">
    <location>
        <begin position="111"/>
        <end position="131"/>
    </location>
</feature>
<feature type="region of interest" description="Disordered" evidence="5">
    <location>
        <begin position="352"/>
        <end position="392"/>
    </location>
</feature>
<evidence type="ECO:0000313" key="9">
    <source>
        <dbReference type="Proteomes" id="UP000815677"/>
    </source>
</evidence>
<dbReference type="InterPro" id="IPR004853">
    <property type="entry name" value="Sugar_P_trans_dom"/>
</dbReference>
<feature type="transmembrane region" description="Helical" evidence="6">
    <location>
        <begin position="138"/>
        <end position="159"/>
    </location>
</feature>
<dbReference type="EMBL" id="DF839725">
    <property type="protein sequence ID" value="GAT44420.1"/>
    <property type="molecule type" value="Genomic_DNA"/>
</dbReference>
<evidence type="ECO:0000256" key="5">
    <source>
        <dbReference type="SAM" id="MobiDB-lite"/>
    </source>
</evidence>
<feature type="compositionally biased region" description="Basic and acidic residues" evidence="5">
    <location>
        <begin position="360"/>
        <end position="370"/>
    </location>
</feature>
<organism evidence="8 9">
    <name type="scientific">Mycena chlorophos</name>
    <name type="common">Agaric fungus</name>
    <name type="synonym">Agaricus chlorophos</name>
    <dbReference type="NCBI Taxonomy" id="658473"/>
    <lineage>
        <taxon>Eukaryota</taxon>
        <taxon>Fungi</taxon>
        <taxon>Dikarya</taxon>
        <taxon>Basidiomycota</taxon>
        <taxon>Agaricomycotina</taxon>
        <taxon>Agaricomycetes</taxon>
        <taxon>Agaricomycetidae</taxon>
        <taxon>Agaricales</taxon>
        <taxon>Marasmiineae</taxon>
        <taxon>Mycenaceae</taxon>
        <taxon>Mycena</taxon>
    </lineage>
</organism>
<evidence type="ECO:0000256" key="6">
    <source>
        <dbReference type="SAM" id="Phobius"/>
    </source>
</evidence>
<feature type="compositionally biased region" description="Basic and acidic residues" evidence="5">
    <location>
        <begin position="381"/>
        <end position="392"/>
    </location>
</feature>
<feature type="transmembrane region" description="Helical" evidence="6">
    <location>
        <begin position="197"/>
        <end position="218"/>
    </location>
</feature>
<evidence type="ECO:0000313" key="8">
    <source>
        <dbReference type="EMBL" id="GAT44420.1"/>
    </source>
</evidence>
<dbReference type="PANTHER" id="PTHR11132">
    <property type="entry name" value="SOLUTE CARRIER FAMILY 35"/>
    <property type="match status" value="1"/>
</dbReference>
<keyword evidence="3 6" id="KW-1133">Transmembrane helix</keyword>
<evidence type="ECO:0000256" key="1">
    <source>
        <dbReference type="ARBA" id="ARBA00004141"/>
    </source>
</evidence>
<accession>A0ABQ0KZU6</accession>
<keyword evidence="9" id="KW-1185">Reference proteome</keyword>
<feature type="transmembrane region" description="Helical" evidence="6">
    <location>
        <begin position="165"/>
        <end position="185"/>
    </location>
</feature>
<feature type="domain" description="Sugar phosphate transporter" evidence="7">
    <location>
        <begin position="13"/>
        <end position="310"/>
    </location>
</feature>
<protein>
    <recommendedName>
        <fullName evidence="7">Sugar phosphate transporter domain-containing protein</fullName>
    </recommendedName>
</protein>
<feature type="transmembrane region" description="Helical" evidence="6">
    <location>
        <begin position="81"/>
        <end position="99"/>
    </location>
</feature>
<reference evidence="8" key="1">
    <citation type="submission" date="2014-09" db="EMBL/GenBank/DDBJ databases">
        <title>Genome sequence of the luminous mushroom Mycena chlorophos for searching fungal bioluminescence genes.</title>
        <authorList>
            <person name="Tanaka Y."/>
            <person name="Kasuga D."/>
            <person name="Oba Y."/>
            <person name="Hase S."/>
            <person name="Sato K."/>
            <person name="Oba Y."/>
            <person name="Sakakibara Y."/>
        </authorList>
    </citation>
    <scope>NUCLEOTIDE SEQUENCE</scope>
</reference>
<feature type="compositionally biased region" description="Acidic residues" evidence="5">
    <location>
        <begin position="371"/>
        <end position="380"/>
    </location>
</feature>
<dbReference type="InterPro" id="IPR050186">
    <property type="entry name" value="TPT_transporter"/>
</dbReference>
<dbReference type="Proteomes" id="UP000815677">
    <property type="component" value="Unassembled WGS sequence"/>
</dbReference>
<name>A0ABQ0KZU6_MYCCL</name>
<gene>
    <name evidence="8" type="ORF">MCHLO_02049</name>
</gene>
<proteinExistence type="predicted"/>
<evidence type="ECO:0000259" key="7">
    <source>
        <dbReference type="Pfam" id="PF03151"/>
    </source>
</evidence>
<evidence type="ECO:0000256" key="3">
    <source>
        <dbReference type="ARBA" id="ARBA00022989"/>
    </source>
</evidence>
<keyword evidence="2 6" id="KW-0812">Transmembrane</keyword>